<dbReference type="PROSITE" id="PS51257">
    <property type="entry name" value="PROKAR_LIPOPROTEIN"/>
    <property type="match status" value="1"/>
</dbReference>
<feature type="chain" id="PRO_5046991412" description="PknH-like extracellular domain-containing protein" evidence="1">
    <location>
        <begin position="25"/>
        <end position="280"/>
    </location>
</feature>
<keyword evidence="1" id="KW-0732">Signal</keyword>
<proteinExistence type="predicted"/>
<evidence type="ECO:0000313" key="2">
    <source>
        <dbReference type="EMBL" id="MFD2464457.1"/>
    </source>
</evidence>
<evidence type="ECO:0000256" key="1">
    <source>
        <dbReference type="SAM" id="SignalP"/>
    </source>
</evidence>
<dbReference type="RefSeq" id="WP_345385529.1">
    <property type="nucleotide sequence ID" value="NZ_BAABHG010000001.1"/>
</dbReference>
<feature type="signal peptide" evidence="1">
    <location>
        <begin position="1"/>
        <end position="24"/>
    </location>
</feature>
<evidence type="ECO:0008006" key="4">
    <source>
        <dbReference type="Google" id="ProtNLM"/>
    </source>
</evidence>
<dbReference type="Proteomes" id="UP001597419">
    <property type="component" value="Unassembled WGS sequence"/>
</dbReference>
<organism evidence="2 3">
    <name type="scientific">Amycolatopsis samaneae</name>
    <dbReference type="NCBI Taxonomy" id="664691"/>
    <lineage>
        <taxon>Bacteria</taxon>
        <taxon>Bacillati</taxon>
        <taxon>Actinomycetota</taxon>
        <taxon>Actinomycetes</taxon>
        <taxon>Pseudonocardiales</taxon>
        <taxon>Pseudonocardiaceae</taxon>
        <taxon>Amycolatopsis</taxon>
    </lineage>
</organism>
<name>A0ABW5GU80_9PSEU</name>
<protein>
    <recommendedName>
        <fullName evidence="4">PknH-like extracellular domain-containing protein</fullName>
    </recommendedName>
</protein>
<comment type="caution">
    <text evidence="2">The sequence shown here is derived from an EMBL/GenBank/DDBJ whole genome shotgun (WGS) entry which is preliminary data.</text>
</comment>
<reference evidence="3" key="1">
    <citation type="journal article" date="2019" name="Int. J. Syst. Evol. Microbiol.">
        <title>The Global Catalogue of Microorganisms (GCM) 10K type strain sequencing project: providing services to taxonomists for standard genome sequencing and annotation.</title>
        <authorList>
            <consortium name="The Broad Institute Genomics Platform"/>
            <consortium name="The Broad Institute Genome Sequencing Center for Infectious Disease"/>
            <person name="Wu L."/>
            <person name="Ma J."/>
        </authorList>
    </citation>
    <scope>NUCLEOTIDE SEQUENCE [LARGE SCALE GENOMIC DNA]</scope>
    <source>
        <strain evidence="3">CGMCC 4.7643</strain>
    </source>
</reference>
<accession>A0ABW5GU80</accession>
<evidence type="ECO:0000313" key="3">
    <source>
        <dbReference type="Proteomes" id="UP001597419"/>
    </source>
</evidence>
<keyword evidence="3" id="KW-1185">Reference proteome</keyword>
<gene>
    <name evidence="2" type="ORF">ACFSYJ_37980</name>
</gene>
<dbReference type="EMBL" id="JBHUKU010000026">
    <property type="protein sequence ID" value="MFD2464457.1"/>
    <property type="molecule type" value="Genomic_DNA"/>
</dbReference>
<sequence>MRRARVIRLAVLAAVAAVTATGCGAETEPPVGSIDVITRETQISRPIDGYLPSGEQLRQLWQVRGAATTACYAEHGTPGRTNVPPDLAARLRIQRQEDVTRTRLYGFFGPEDARSRGYGSAFEGQRNLEMPAPWSRPEVVRQCEKAGSEAIGDLTLVTDERILPDGGPPSATNDSRVTEAVSKWSACMTRAGYPYQRPIDPLIDPKWQRPISTQKGEGPPATPAEIAAATTDIGCKLDTNLVGVAVAVQSAYDRRYIAAHADALSRFKERLLGYTRTGTT</sequence>